<dbReference type="PROSITE" id="PS51257">
    <property type="entry name" value="PROKAR_LIPOPROTEIN"/>
    <property type="match status" value="1"/>
</dbReference>
<gene>
    <name evidence="2" type="ORF">ACS77_07660</name>
</gene>
<protein>
    <recommendedName>
        <fullName evidence="4">DUF1453 domain-containing protein</fullName>
    </recommendedName>
</protein>
<evidence type="ECO:0000313" key="3">
    <source>
        <dbReference type="Proteomes" id="UP000036955"/>
    </source>
</evidence>
<proteinExistence type="predicted"/>
<feature type="transmembrane region" description="Helical" evidence="1">
    <location>
        <begin position="92"/>
        <end position="110"/>
    </location>
</feature>
<dbReference type="EMBL" id="LFQK01000013">
    <property type="protein sequence ID" value="KNH28392.1"/>
    <property type="molecule type" value="Genomic_DNA"/>
</dbReference>
<feature type="transmembrane region" description="Helical" evidence="1">
    <location>
        <begin position="40"/>
        <end position="58"/>
    </location>
</feature>
<comment type="caution">
    <text evidence="2">The sequence shown here is derived from an EMBL/GenBank/DDBJ whole genome shotgun (WGS) entry which is preliminary data.</text>
</comment>
<feature type="transmembrane region" description="Helical" evidence="1">
    <location>
        <begin position="130"/>
        <end position="147"/>
    </location>
</feature>
<accession>A0A0L1MIQ9</accession>
<dbReference type="OrthoDB" id="6023636at2"/>
<reference evidence="2 3" key="1">
    <citation type="submission" date="2015-06" db="EMBL/GenBank/DDBJ databases">
        <authorList>
            <person name="Hoefler B.C."/>
            <person name="Straight P.D."/>
        </authorList>
    </citation>
    <scope>NUCLEOTIDE SEQUENCE [LARGE SCALE GENOMIC DNA]</scope>
    <source>
        <strain evidence="2 3">Riq4</strain>
    </source>
</reference>
<keyword evidence="1" id="KW-0812">Transmembrane</keyword>
<dbReference type="Proteomes" id="UP000036955">
    <property type="component" value="Unassembled WGS sequence"/>
</dbReference>
<dbReference type="AlphaFoldDB" id="A0A0L1MIQ9"/>
<sequence>MLDILRGTPLWVYAVFFIVTYYGLIACFKNHESKRSLQITPAIFIAISLASLMLFQGFVIPLSVYALGLLAGWLLALRFYSYRNVEREGKHLVLGGTIKVLIVYWCFFAWRYYSGYQVAMHPELANEVSLVAWSALGTGLINGLIVGRSLRLLRFFKSNNVPAVSSK</sequence>
<name>A0A0L1MIQ9_PSESX</name>
<feature type="transmembrane region" description="Helical" evidence="1">
    <location>
        <begin position="64"/>
        <end position="80"/>
    </location>
</feature>
<evidence type="ECO:0008006" key="4">
    <source>
        <dbReference type="Google" id="ProtNLM"/>
    </source>
</evidence>
<keyword evidence="1" id="KW-0472">Membrane</keyword>
<evidence type="ECO:0000256" key="1">
    <source>
        <dbReference type="SAM" id="Phobius"/>
    </source>
</evidence>
<keyword evidence="1" id="KW-1133">Transmembrane helix</keyword>
<feature type="transmembrane region" description="Helical" evidence="1">
    <location>
        <begin position="12"/>
        <end position="28"/>
    </location>
</feature>
<evidence type="ECO:0000313" key="2">
    <source>
        <dbReference type="EMBL" id="KNH28392.1"/>
    </source>
</evidence>
<organism evidence="2 3">
    <name type="scientific">Pseudomonas syringae</name>
    <dbReference type="NCBI Taxonomy" id="317"/>
    <lineage>
        <taxon>Bacteria</taxon>
        <taxon>Pseudomonadati</taxon>
        <taxon>Pseudomonadota</taxon>
        <taxon>Gammaproteobacteria</taxon>
        <taxon>Pseudomonadales</taxon>
        <taxon>Pseudomonadaceae</taxon>
        <taxon>Pseudomonas</taxon>
    </lineage>
</organism>
<dbReference type="PATRIC" id="fig|317.197.peg.669"/>